<dbReference type="Proteomes" id="UP000503129">
    <property type="component" value="Chromosome"/>
</dbReference>
<keyword evidence="3" id="KW-1185">Reference proteome</keyword>
<evidence type="ECO:0000313" key="3">
    <source>
        <dbReference type="Proteomes" id="UP000503129"/>
    </source>
</evidence>
<dbReference type="EMBL" id="CP030118">
    <property type="protein sequence ID" value="QDL09548.1"/>
    <property type="molecule type" value="Genomic_DNA"/>
</dbReference>
<dbReference type="AlphaFoldDB" id="A0A856MFR0"/>
<feature type="region of interest" description="Disordered" evidence="1">
    <location>
        <begin position="1"/>
        <end position="33"/>
    </location>
</feature>
<reference evidence="2 3" key="1">
    <citation type="submission" date="2018-06" db="EMBL/GenBank/DDBJ databases">
        <title>Comparative genomics of Brasilonema spp. strains.</title>
        <authorList>
            <person name="Alvarenga D.O."/>
            <person name="Fiore M.F."/>
            <person name="Varani A.M."/>
        </authorList>
    </citation>
    <scope>NUCLEOTIDE SEQUENCE [LARGE SCALE GENOMIC DNA]</scope>
    <source>
        <strain evidence="2 3">CENA114</strain>
    </source>
</reference>
<feature type="compositionally biased region" description="Polar residues" evidence="1">
    <location>
        <begin position="7"/>
        <end position="18"/>
    </location>
</feature>
<feature type="compositionally biased region" description="Basic residues" evidence="1">
    <location>
        <begin position="19"/>
        <end position="29"/>
    </location>
</feature>
<accession>A0A856MFR0</accession>
<organism evidence="2 3">
    <name type="scientific">Brasilonema sennae CENA114</name>
    <dbReference type="NCBI Taxonomy" id="415709"/>
    <lineage>
        <taxon>Bacteria</taxon>
        <taxon>Bacillati</taxon>
        <taxon>Cyanobacteriota</taxon>
        <taxon>Cyanophyceae</taxon>
        <taxon>Nostocales</taxon>
        <taxon>Scytonemataceae</taxon>
        <taxon>Brasilonema</taxon>
        <taxon>Bromeliae group (in: Brasilonema)</taxon>
    </lineage>
</organism>
<dbReference type="KEGG" id="bsen:DP114_18085"/>
<evidence type="ECO:0000256" key="1">
    <source>
        <dbReference type="SAM" id="MobiDB-lite"/>
    </source>
</evidence>
<sequence length="80" mass="9068">MALHNKGMNSTVQPSASNHIRKNGHRRGKQNSFAVHMMLQQGALEHRFTNPKNPVSVTGKTEVSLTQQEKTGFFSHNYEY</sequence>
<proteinExistence type="predicted"/>
<name>A0A856MFR0_9CYAN</name>
<gene>
    <name evidence="2" type="ORF">DP114_18085</name>
</gene>
<protein>
    <submittedName>
        <fullName evidence="2">Uncharacterized protein</fullName>
    </submittedName>
</protein>
<evidence type="ECO:0000313" key="2">
    <source>
        <dbReference type="EMBL" id="QDL09548.1"/>
    </source>
</evidence>